<evidence type="ECO:0000256" key="5">
    <source>
        <dbReference type="SAM" id="MobiDB-lite"/>
    </source>
</evidence>
<feature type="compositionally biased region" description="Acidic residues" evidence="5">
    <location>
        <begin position="61"/>
        <end position="71"/>
    </location>
</feature>
<evidence type="ECO:0000313" key="7">
    <source>
        <dbReference type="EMBL" id="KAK6169820.1"/>
    </source>
</evidence>
<dbReference type="GO" id="GO:0008270">
    <property type="term" value="F:zinc ion binding"/>
    <property type="evidence" value="ECO:0007669"/>
    <property type="project" value="UniProtKB-KW"/>
</dbReference>
<dbReference type="PROSITE" id="PS01359">
    <property type="entry name" value="ZF_PHD_1"/>
    <property type="match status" value="1"/>
</dbReference>
<dbReference type="SUPFAM" id="SSF57903">
    <property type="entry name" value="FYVE/PHD zinc finger"/>
    <property type="match status" value="1"/>
</dbReference>
<dbReference type="EMBL" id="JAZGQO010000015">
    <property type="protein sequence ID" value="KAK6169820.1"/>
    <property type="molecule type" value="Genomic_DNA"/>
</dbReference>
<dbReference type="PROSITE" id="PS50016">
    <property type="entry name" value="ZF_PHD_2"/>
    <property type="match status" value="1"/>
</dbReference>
<evidence type="ECO:0000256" key="1">
    <source>
        <dbReference type="ARBA" id="ARBA00022723"/>
    </source>
</evidence>
<dbReference type="InterPro" id="IPR019787">
    <property type="entry name" value="Znf_PHD-finger"/>
</dbReference>
<dbReference type="Proteomes" id="UP001347796">
    <property type="component" value="Unassembled WGS sequence"/>
</dbReference>
<organism evidence="7 8">
    <name type="scientific">Patella caerulea</name>
    <name type="common">Rayed Mediterranean limpet</name>
    <dbReference type="NCBI Taxonomy" id="87958"/>
    <lineage>
        <taxon>Eukaryota</taxon>
        <taxon>Metazoa</taxon>
        <taxon>Spiralia</taxon>
        <taxon>Lophotrochozoa</taxon>
        <taxon>Mollusca</taxon>
        <taxon>Gastropoda</taxon>
        <taxon>Patellogastropoda</taxon>
        <taxon>Patelloidea</taxon>
        <taxon>Patellidae</taxon>
        <taxon>Patella</taxon>
    </lineage>
</organism>
<feature type="domain" description="PHD-type" evidence="6">
    <location>
        <begin position="339"/>
        <end position="388"/>
    </location>
</feature>
<dbReference type="CDD" id="cd15505">
    <property type="entry name" value="PHD_ING"/>
    <property type="match status" value="1"/>
</dbReference>
<dbReference type="Pfam" id="PF09588">
    <property type="entry name" value="YqaJ"/>
    <property type="match status" value="1"/>
</dbReference>
<dbReference type="InterPro" id="IPR019080">
    <property type="entry name" value="YqaJ_viral_recombinase"/>
</dbReference>
<evidence type="ECO:0000256" key="3">
    <source>
        <dbReference type="ARBA" id="ARBA00022833"/>
    </source>
</evidence>
<accession>A0AAN8J4Z9</accession>
<dbReference type="SMART" id="SM00249">
    <property type="entry name" value="PHD"/>
    <property type="match status" value="1"/>
</dbReference>
<dbReference type="Gene3D" id="3.90.320.10">
    <property type="match status" value="1"/>
</dbReference>
<dbReference type="InterPro" id="IPR011604">
    <property type="entry name" value="PDDEXK-like_dom_sf"/>
</dbReference>
<dbReference type="SUPFAM" id="SSF52980">
    <property type="entry name" value="Restriction endonuclease-like"/>
    <property type="match status" value="1"/>
</dbReference>
<dbReference type="Gene3D" id="3.30.40.10">
    <property type="entry name" value="Zinc/RING finger domain, C3HC4 (zinc finger)"/>
    <property type="match status" value="1"/>
</dbReference>
<name>A0AAN8J4Z9_PATCE</name>
<dbReference type="InterPro" id="IPR013083">
    <property type="entry name" value="Znf_RING/FYVE/PHD"/>
</dbReference>
<dbReference type="GO" id="GO:0006281">
    <property type="term" value="P:DNA repair"/>
    <property type="evidence" value="ECO:0007669"/>
    <property type="project" value="UniProtKB-ARBA"/>
</dbReference>
<evidence type="ECO:0000313" key="8">
    <source>
        <dbReference type="Proteomes" id="UP001347796"/>
    </source>
</evidence>
<dbReference type="PANTHER" id="PTHR47526:SF3">
    <property type="entry name" value="PHD-TYPE DOMAIN-CONTAINING PROTEIN"/>
    <property type="match status" value="1"/>
</dbReference>
<proteinExistence type="predicted"/>
<dbReference type="InterPro" id="IPR001965">
    <property type="entry name" value="Znf_PHD"/>
</dbReference>
<sequence length="391" mass="45053">MDDKDDLNYSFNDPTNGISKEKLRKLHSIYDKAVIFTSISEHDIFENINAINTSKNSSSDTDSDQENDDNVLPEPITRLYDPTAINLEKKELIEFSEKQYHLYTQTYPQKAYDNLCEITKTQSLSTSWMLHRAGRITASTCFKISKTQVANPSKSLIKQIMQYEKSIDNKYIPYGKNMEPQARTLYSHIQSKLHQNLTVVETGFHVKAAYPFLGASPDGLVSCSGHPTRVLETKCPFKYKDGLVKWEEDKDFPLNKNYEFKTNHPYYYQIQLQLFICNIDIGDFFIFTPSDPSSSITTQVVRNNSFLENLLKDLRFKFMSILLPEIVSRAGDDTENARKVYCSCQRPSFGQMIACDSISCKTEWYHYACVNITRAPKHSWFCSDCKSETKI</sequence>
<reference evidence="7 8" key="1">
    <citation type="submission" date="2024-01" db="EMBL/GenBank/DDBJ databases">
        <title>The genome of the rayed Mediterranean limpet Patella caerulea (Linnaeus, 1758).</title>
        <authorList>
            <person name="Anh-Thu Weber A."/>
            <person name="Halstead-Nussloch G."/>
        </authorList>
    </citation>
    <scope>NUCLEOTIDE SEQUENCE [LARGE SCALE GENOMIC DNA]</scope>
    <source>
        <strain evidence="7">AATW-2023a</strain>
        <tissue evidence="7">Whole specimen</tissue>
    </source>
</reference>
<dbReference type="PANTHER" id="PTHR47526">
    <property type="entry name" value="ATP-DEPENDENT DNA HELICASE"/>
    <property type="match status" value="1"/>
</dbReference>
<dbReference type="InterPro" id="IPR011335">
    <property type="entry name" value="Restrct_endonuc-II-like"/>
</dbReference>
<evidence type="ECO:0000259" key="6">
    <source>
        <dbReference type="PROSITE" id="PS50016"/>
    </source>
</evidence>
<evidence type="ECO:0000256" key="2">
    <source>
        <dbReference type="ARBA" id="ARBA00022771"/>
    </source>
</evidence>
<dbReference type="AlphaFoldDB" id="A0AAN8J4Z9"/>
<comment type="caution">
    <text evidence="7">The sequence shown here is derived from an EMBL/GenBank/DDBJ whole genome shotgun (WGS) entry which is preliminary data.</text>
</comment>
<keyword evidence="2 4" id="KW-0863">Zinc-finger</keyword>
<evidence type="ECO:0000256" key="4">
    <source>
        <dbReference type="PROSITE-ProRule" id="PRU00146"/>
    </source>
</evidence>
<dbReference type="InterPro" id="IPR019786">
    <property type="entry name" value="Zinc_finger_PHD-type_CS"/>
</dbReference>
<dbReference type="InterPro" id="IPR011011">
    <property type="entry name" value="Znf_FYVE_PHD"/>
</dbReference>
<keyword evidence="3" id="KW-0862">Zinc</keyword>
<keyword evidence="1" id="KW-0479">Metal-binding</keyword>
<gene>
    <name evidence="7" type="ORF">SNE40_020801</name>
</gene>
<protein>
    <recommendedName>
        <fullName evidence="6">PHD-type domain-containing protein</fullName>
    </recommendedName>
</protein>
<dbReference type="CDD" id="cd22343">
    <property type="entry name" value="PDDEXK_lambda_exonuclease-like"/>
    <property type="match status" value="1"/>
</dbReference>
<feature type="region of interest" description="Disordered" evidence="5">
    <location>
        <begin position="54"/>
        <end position="75"/>
    </location>
</feature>
<keyword evidence="8" id="KW-1185">Reference proteome</keyword>